<accession>A0A2C9WJZ1</accession>
<dbReference type="InterPro" id="IPR045272">
    <property type="entry name" value="ANXUR1/2-like"/>
</dbReference>
<evidence type="ECO:0000259" key="14">
    <source>
        <dbReference type="PROSITE" id="PS50011"/>
    </source>
</evidence>
<keyword evidence="8 12" id="KW-0067">ATP-binding</keyword>
<keyword evidence="2" id="KW-0723">Serine/threonine-protein kinase</keyword>
<evidence type="ECO:0000256" key="3">
    <source>
        <dbReference type="ARBA" id="ARBA00022679"/>
    </source>
</evidence>
<evidence type="ECO:0000256" key="2">
    <source>
        <dbReference type="ARBA" id="ARBA00022527"/>
    </source>
</evidence>
<dbReference type="FunFam" id="3.30.200.20:FF:000039">
    <property type="entry name" value="receptor-like protein kinase FERONIA"/>
    <property type="match status" value="1"/>
</dbReference>
<evidence type="ECO:0000256" key="8">
    <source>
        <dbReference type="ARBA" id="ARBA00022840"/>
    </source>
</evidence>
<dbReference type="EMBL" id="CM004387">
    <property type="protein sequence ID" value="OAY60298.1"/>
    <property type="molecule type" value="Genomic_DNA"/>
</dbReference>
<keyword evidence="4 13" id="KW-0812">Transmembrane</keyword>
<dbReference type="PROSITE" id="PS00107">
    <property type="entry name" value="PROTEIN_KINASE_ATP"/>
    <property type="match status" value="1"/>
</dbReference>
<evidence type="ECO:0000256" key="7">
    <source>
        <dbReference type="ARBA" id="ARBA00022777"/>
    </source>
</evidence>
<dbReference type="FunFam" id="1.10.510.10:FF:000252">
    <property type="entry name" value="Receptor-like protein kinase FERONIA"/>
    <property type="match status" value="1"/>
</dbReference>
<evidence type="ECO:0000313" key="15">
    <source>
        <dbReference type="EMBL" id="OAY60298.1"/>
    </source>
</evidence>
<dbReference type="Gene3D" id="2.60.120.430">
    <property type="entry name" value="Galactose-binding lectin"/>
    <property type="match status" value="1"/>
</dbReference>
<name>A0A2C9WJZ1_MANES</name>
<evidence type="ECO:0000256" key="10">
    <source>
        <dbReference type="ARBA" id="ARBA00023136"/>
    </source>
</evidence>
<evidence type="ECO:0000256" key="4">
    <source>
        <dbReference type="ARBA" id="ARBA00022692"/>
    </source>
</evidence>
<organism evidence="15">
    <name type="scientific">Manihot esculenta</name>
    <name type="common">Cassava</name>
    <name type="synonym">Jatropha manihot</name>
    <dbReference type="NCBI Taxonomy" id="3983"/>
    <lineage>
        <taxon>Eukaryota</taxon>
        <taxon>Viridiplantae</taxon>
        <taxon>Streptophyta</taxon>
        <taxon>Embryophyta</taxon>
        <taxon>Tracheophyta</taxon>
        <taxon>Spermatophyta</taxon>
        <taxon>Magnoliopsida</taxon>
        <taxon>eudicotyledons</taxon>
        <taxon>Gunneridae</taxon>
        <taxon>Pentapetalae</taxon>
        <taxon>rosids</taxon>
        <taxon>fabids</taxon>
        <taxon>Malpighiales</taxon>
        <taxon>Euphorbiaceae</taxon>
        <taxon>Crotonoideae</taxon>
        <taxon>Manihoteae</taxon>
        <taxon>Manihot</taxon>
    </lineage>
</organism>
<dbReference type="InterPro" id="IPR008271">
    <property type="entry name" value="Ser/Thr_kinase_AS"/>
</dbReference>
<evidence type="ECO:0000256" key="9">
    <source>
        <dbReference type="ARBA" id="ARBA00022989"/>
    </source>
</evidence>
<evidence type="ECO:0000256" key="6">
    <source>
        <dbReference type="ARBA" id="ARBA00022741"/>
    </source>
</evidence>
<evidence type="ECO:0000256" key="13">
    <source>
        <dbReference type="SAM" id="Phobius"/>
    </source>
</evidence>
<dbReference type="PANTHER" id="PTHR27003">
    <property type="entry name" value="OS07G0166700 PROTEIN"/>
    <property type="match status" value="1"/>
</dbReference>
<keyword evidence="5" id="KW-0732">Signal</keyword>
<dbReference type="GO" id="GO:0004674">
    <property type="term" value="F:protein serine/threonine kinase activity"/>
    <property type="evidence" value="ECO:0007669"/>
    <property type="project" value="UniProtKB-KW"/>
</dbReference>
<keyword evidence="11" id="KW-0325">Glycoprotein</keyword>
<dbReference type="GO" id="GO:0005524">
    <property type="term" value="F:ATP binding"/>
    <property type="evidence" value="ECO:0007669"/>
    <property type="project" value="UniProtKB-UniRule"/>
</dbReference>
<dbReference type="GO" id="GO:0004714">
    <property type="term" value="F:transmembrane receptor protein tyrosine kinase activity"/>
    <property type="evidence" value="ECO:0007669"/>
    <property type="project" value="InterPro"/>
</dbReference>
<dbReference type="InterPro" id="IPR024788">
    <property type="entry name" value="Malectin-like_Carb-bd_dom"/>
</dbReference>
<dbReference type="GO" id="GO:0005886">
    <property type="term" value="C:plasma membrane"/>
    <property type="evidence" value="ECO:0000318"/>
    <property type="project" value="GO_Central"/>
</dbReference>
<feature type="transmembrane region" description="Helical" evidence="13">
    <location>
        <begin position="253"/>
        <end position="276"/>
    </location>
</feature>
<sequence length="673" mass="75762">MDDVYAFINGIEMASVPTNLYHTAGDNPGLKFVGQNKPVGLENNAVSEVMYRINVGGAFISPLDDSVLFRSWLSDEDYLTIAEPSAFLLNSTIQLRYTIFTRFAAPDLLYKTGRSMGMDRETNENYNITWEFQVDSGSTYFIRLHFCEFQPPITQKGDRVFQIYIANQLAESEADIIDWSGGNGFPTFRDYAVTMGAGGSKKLENLSIALHPAVYTVYSDAILNGIEIFKWLKSEIQATSIPTSAKPLINRTIVFAIVVGVVLGFIIVIPLLLFFIARRRVKDKDSEDRVSWLPQFVSLKETTKIHRSYSLSNVFRSFSLEEMKAATKNFDNLCIIGVGGFGNVYRGTINDDPIIVAVKRLSRGSEQGENEFNTEIEMLSELRHLHLVSLIGYCNEDHEMILVYDYMSNGTLRDHLYNTSNPPLPWKQRLEICLGAACGLHYLHSGTKHAIVHRDVKSTNILLDENWVAKVSDFGLSKMLLSNNSKSHVTTVVKGSYGYLDPEYYRRQQLTEKSDVYSFGVVLFEVLCGRPAVDRTFGNDYDEQVSLAVWARECYCKGTLNQIIDPFLKCKIAPGCFKVYSEIAVTCLLDERIKRPSMRDVVARLELALQLQESAEDNLKLGGSHEEVDHFDLDMPFMVSSDILSLLKTSVDDSCGKFSIEDSCGDIVEMHES</sequence>
<dbReference type="InterPro" id="IPR011009">
    <property type="entry name" value="Kinase-like_dom_sf"/>
</dbReference>
<dbReference type="InterPro" id="IPR001245">
    <property type="entry name" value="Ser-Thr/Tyr_kinase_cat_dom"/>
</dbReference>
<dbReference type="AlphaFoldDB" id="A0A2C9WJZ1"/>
<keyword evidence="10 13" id="KW-0472">Membrane</keyword>
<dbReference type="FunFam" id="2.60.120.430:FF:000007">
    <property type="entry name" value="FERONIA receptor-like kinase"/>
    <property type="match status" value="1"/>
</dbReference>
<keyword evidence="7" id="KW-0418">Kinase</keyword>
<dbReference type="PROSITE" id="PS00108">
    <property type="entry name" value="PROTEIN_KINASE_ST"/>
    <property type="match status" value="1"/>
</dbReference>
<evidence type="ECO:0000256" key="1">
    <source>
        <dbReference type="ARBA" id="ARBA00004479"/>
    </source>
</evidence>
<dbReference type="GO" id="GO:0004672">
    <property type="term" value="F:protein kinase activity"/>
    <property type="evidence" value="ECO:0000318"/>
    <property type="project" value="GO_Central"/>
</dbReference>
<dbReference type="OMA" id="REFCMNI"/>
<reference evidence="15" key="1">
    <citation type="submission" date="2016-02" db="EMBL/GenBank/DDBJ databases">
        <title>WGS assembly of Manihot esculenta.</title>
        <authorList>
            <person name="Bredeson J.V."/>
            <person name="Prochnik S.E."/>
            <person name="Lyons J.B."/>
            <person name="Schmutz J."/>
            <person name="Grimwood J."/>
            <person name="Vrebalov J."/>
            <person name="Bart R.S."/>
            <person name="Amuge T."/>
            <person name="Ferguson M.E."/>
            <person name="Green R."/>
            <person name="Putnam N."/>
            <person name="Stites J."/>
            <person name="Rounsley S."/>
            <person name="Rokhsar D.S."/>
        </authorList>
    </citation>
    <scope>NUCLEOTIDE SEQUENCE [LARGE SCALE GENOMIC DNA]</scope>
    <source>
        <tissue evidence="15">Leaf</tissue>
    </source>
</reference>
<dbReference type="CDD" id="cd14066">
    <property type="entry name" value="STKc_IRAK"/>
    <property type="match status" value="1"/>
</dbReference>
<keyword evidence="6 12" id="KW-0547">Nucleotide-binding</keyword>
<keyword evidence="3" id="KW-0808">Transferase</keyword>
<dbReference type="Gene3D" id="3.30.200.20">
    <property type="entry name" value="Phosphorylase Kinase, domain 1"/>
    <property type="match status" value="1"/>
</dbReference>
<proteinExistence type="predicted"/>
<dbReference type="SUPFAM" id="SSF56112">
    <property type="entry name" value="Protein kinase-like (PK-like)"/>
    <property type="match status" value="1"/>
</dbReference>
<evidence type="ECO:0000256" key="11">
    <source>
        <dbReference type="ARBA" id="ARBA00023180"/>
    </source>
</evidence>
<dbReference type="Pfam" id="PF12819">
    <property type="entry name" value="Malectin_like"/>
    <property type="match status" value="1"/>
</dbReference>
<evidence type="ECO:0000256" key="5">
    <source>
        <dbReference type="ARBA" id="ARBA00022729"/>
    </source>
</evidence>
<evidence type="ECO:0000256" key="12">
    <source>
        <dbReference type="PROSITE-ProRule" id="PRU10141"/>
    </source>
</evidence>
<dbReference type="CDD" id="cd12087">
    <property type="entry name" value="TM_EGFR-like"/>
    <property type="match status" value="1"/>
</dbReference>
<comment type="subcellular location">
    <subcellularLocation>
        <location evidence="1">Membrane</location>
        <topology evidence="1">Single-pass type I membrane protein</topology>
    </subcellularLocation>
</comment>
<gene>
    <name evidence="15" type="ORF">MANES_01G101900</name>
</gene>
<dbReference type="SMART" id="SM00220">
    <property type="entry name" value="S_TKc"/>
    <property type="match status" value="1"/>
</dbReference>
<feature type="domain" description="Protein kinase" evidence="14">
    <location>
        <begin position="330"/>
        <end position="609"/>
    </location>
</feature>
<dbReference type="Pfam" id="PF07714">
    <property type="entry name" value="PK_Tyr_Ser-Thr"/>
    <property type="match status" value="1"/>
</dbReference>
<dbReference type="InterPro" id="IPR000719">
    <property type="entry name" value="Prot_kinase_dom"/>
</dbReference>
<protein>
    <recommendedName>
        <fullName evidence="14">Protein kinase domain-containing protein</fullName>
    </recommendedName>
</protein>
<dbReference type="PANTHER" id="PTHR27003:SF434">
    <property type="entry name" value="RECEPTOR-LIKE PROTEIN KINASE FERONIA"/>
    <property type="match status" value="1"/>
</dbReference>
<feature type="binding site" evidence="12">
    <location>
        <position position="359"/>
    </location>
    <ligand>
        <name>ATP</name>
        <dbReference type="ChEBI" id="CHEBI:30616"/>
    </ligand>
</feature>
<keyword evidence="9 13" id="KW-1133">Transmembrane helix</keyword>
<dbReference type="InterPro" id="IPR017441">
    <property type="entry name" value="Protein_kinase_ATP_BS"/>
</dbReference>
<dbReference type="Gene3D" id="1.10.510.10">
    <property type="entry name" value="Transferase(Phosphotransferase) domain 1"/>
    <property type="match status" value="1"/>
</dbReference>
<dbReference type="PROSITE" id="PS50011">
    <property type="entry name" value="PROTEIN_KINASE_DOM"/>
    <property type="match status" value="1"/>
</dbReference>